<evidence type="ECO:0000256" key="3">
    <source>
        <dbReference type="ARBA" id="ARBA00010231"/>
    </source>
</evidence>
<dbReference type="InterPro" id="IPR016066">
    <property type="entry name" value="A-D-PHexomutase_CS"/>
</dbReference>
<dbReference type="PROSITE" id="PS00710">
    <property type="entry name" value="PGM_PMM"/>
    <property type="match status" value="1"/>
</dbReference>
<dbReference type="PANTHER" id="PTHR45745">
    <property type="entry name" value="PHOSPHOMANNOMUTASE 45A"/>
    <property type="match status" value="1"/>
</dbReference>
<keyword evidence="8" id="KW-0460">Magnesium</keyword>
<dbReference type="InterPro" id="IPR005841">
    <property type="entry name" value="Alpha-D-phosphohexomutase_SF"/>
</dbReference>
<dbReference type="STRING" id="7375.A0A0L0CKQ6"/>
<evidence type="ECO:0000256" key="5">
    <source>
        <dbReference type="ARBA" id="ARBA00022526"/>
    </source>
</evidence>
<organism evidence="14 15">
    <name type="scientific">Lucilia cuprina</name>
    <name type="common">Green bottle fly</name>
    <name type="synonym">Australian sheep blowfly</name>
    <dbReference type="NCBI Taxonomy" id="7375"/>
    <lineage>
        <taxon>Eukaryota</taxon>
        <taxon>Metazoa</taxon>
        <taxon>Ecdysozoa</taxon>
        <taxon>Arthropoda</taxon>
        <taxon>Hexapoda</taxon>
        <taxon>Insecta</taxon>
        <taxon>Pterygota</taxon>
        <taxon>Neoptera</taxon>
        <taxon>Endopterygota</taxon>
        <taxon>Diptera</taxon>
        <taxon>Brachycera</taxon>
        <taxon>Muscomorpha</taxon>
        <taxon>Oestroidea</taxon>
        <taxon>Calliphoridae</taxon>
        <taxon>Luciliinae</taxon>
        <taxon>Lucilia</taxon>
    </lineage>
</organism>
<dbReference type="InterPro" id="IPR016055">
    <property type="entry name" value="A-D-PHexomutase_a/b/a-I/II/III"/>
</dbReference>
<evidence type="ECO:0000313" key="14">
    <source>
        <dbReference type="EMBL" id="KNC32822.1"/>
    </source>
</evidence>
<comment type="caution">
    <text evidence="14">The sequence shown here is derived from an EMBL/GenBank/DDBJ whole genome shotgun (WGS) entry which is preliminary data.</text>
</comment>
<feature type="domain" description="Alpha-D-phosphohexomutase alpha/beta/alpha" evidence="12">
    <location>
        <begin position="220"/>
        <end position="329"/>
    </location>
</feature>
<dbReference type="FunFam" id="3.40.120.10:FF:000035">
    <property type="entry name" value="Pgm3p"/>
    <property type="match status" value="1"/>
</dbReference>
<dbReference type="InterPro" id="IPR005846">
    <property type="entry name" value="A-D-PHexomutase_a/b/a-III"/>
</dbReference>
<dbReference type="SUPFAM" id="SSF55957">
    <property type="entry name" value="Phosphoglucomutase, C-terminal domain"/>
    <property type="match status" value="1"/>
</dbReference>
<dbReference type="OMA" id="GYCVDPE"/>
<dbReference type="AlphaFoldDB" id="A0A0L0CKQ6"/>
<name>A0A0L0CKQ6_LUCCU</name>
<evidence type="ECO:0000256" key="7">
    <source>
        <dbReference type="ARBA" id="ARBA00022723"/>
    </source>
</evidence>
<dbReference type="Pfam" id="PF02878">
    <property type="entry name" value="PGM_PMM_I"/>
    <property type="match status" value="1"/>
</dbReference>
<proteinExistence type="inferred from homology"/>
<dbReference type="GO" id="GO:0006006">
    <property type="term" value="P:glucose metabolic process"/>
    <property type="evidence" value="ECO:0007669"/>
    <property type="project" value="UniProtKB-KW"/>
</dbReference>
<evidence type="ECO:0000256" key="2">
    <source>
        <dbReference type="ARBA" id="ARBA00004496"/>
    </source>
</evidence>
<keyword evidence="15" id="KW-1185">Reference proteome</keyword>
<protein>
    <recommendedName>
        <fullName evidence="16">Phosphoglucomutase-2</fullName>
    </recommendedName>
</protein>
<dbReference type="Gene3D" id="3.40.120.10">
    <property type="entry name" value="Alpha-D-Glucose-1,6-Bisphosphate, subunit A, domain 3"/>
    <property type="match status" value="3"/>
</dbReference>
<evidence type="ECO:0000256" key="10">
    <source>
        <dbReference type="ARBA" id="ARBA00023277"/>
    </source>
</evidence>
<feature type="domain" description="Alpha-D-phosphohexomutase alpha/beta/alpha" evidence="11">
    <location>
        <begin position="50"/>
        <end position="189"/>
    </location>
</feature>
<dbReference type="Proteomes" id="UP000037069">
    <property type="component" value="Unassembled WGS sequence"/>
</dbReference>
<evidence type="ECO:0000256" key="4">
    <source>
        <dbReference type="ARBA" id="ARBA00022490"/>
    </source>
</evidence>
<evidence type="ECO:0000256" key="6">
    <source>
        <dbReference type="ARBA" id="ARBA00022553"/>
    </source>
</evidence>
<dbReference type="PANTHER" id="PTHR45745:SF1">
    <property type="entry name" value="PHOSPHOGLUCOMUTASE 2B-RELATED"/>
    <property type="match status" value="1"/>
</dbReference>
<dbReference type="GO" id="GO:0005737">
    <property type="term" value="C:cytoplasm"/>
    <property type="evidence" value="ECO:0007669"/>
    <property type="project" value="UniProtKB-SubCell"/>
</dbReference>
<dbReference type="InterPro" id="IPR005845">
    <property type="entry name" value="A-D-PHexomutase_a/b/a-II"/>
</dbReference>
<feature type="domain" description="Alpha-D-phosphohexomutase alpha/beta/alpha" evidence="13">
    <location>
        <begin position="340"/>
        <end position="469"/>
    </location>
</feature>
<comment type="cofactor">
    <cofactor evidence="1">
        <name>Mg(2+)</name>
        <dbReference type="ChEBI" id="CHEBI:18420"/>
    </cofactor>
</comment>
<gene>
    <name evidence="14" type="ORF">FF38_10801</name>
</gene>
<evidence type="ECO:0008006" key="16">
    <source>
        <dbReference type="Google" id="ProtNLM"/>
    </source>
</evidence>
<sequence>MANYSGDVKLDEQIELWLKWDRNENTLKEVQKMVAAKDWEQLRKRLMDRLAFGTAGLRGCMRAGFDSMNDLVIVQTAQGLCEYVKTQYQPEEYERGIVFGYDGRYNSKRFAELSSTIFIQNGFKVYLYTRMVATPFVPFAIVQKNCLAGVMVTASHNPKEDNGYKVYWGNGAQIISPHDKGIQQSILDNLEHKDSSWNTDILKDSPLLKDPFEEMYSAYYKTLKANIPDKFLEINEKQKSLGKLKFVYTAMHGVGWPYVEKAFAEANLPELLPVEEQKEADPEFPTVKFPNPEEGKSSLELSIKRAEAAGVTTILANDPDADRLACAEKDPKTGQWKVFNGNELGALLGWWCVENYKALHPAVKLSECYLLASTVSSKILRSMGNMDGYNFVETLTGFKWMANRGIELMKEGKQVLFAFEEAIGFMFSTAVLDKDGVSAATHLATMACYIKETQGISLIQKLNEIYEKYGYHCTNCSYLFCDKAPVIKRIFERLRNFQDGKPATYPQSILNGEFAIKYVRDLTTGVDTSQADGKARLPVSSSTQMITFTFENGLVITLRTSGTEPKIKYYAELCAKPEERDWQGLRETLDRMVDAIVEEFLQPAVNDLKPKTD</sequence>
<dbReference type="CDD" id="cd05799">
    <property type="entry name" value="PGM2"/>
    <property type="match status" value="1"/>
</dbReference>
<evidence type="ECO:0000259" key="11">
    <source>
        <dbReference type="Pfam" id="PF02878"/>
    </source>
</evidence>
<keyword evidence="7" id="KW-0479">Metal-binding</keyword>
<evidence type="ECO:0000256" key="1">
    <source>
        <dbReference type="ARBA" id="ARBA00001946"/>
    </source>
</evidence>
<dbReference type="SUPFAM" id="SSF53738">
    <property type="entry name" value="Phosphoglucomutase, first 3 domains"/>
    <property type="match status" value="3"/>
</dbReference>
<evidence type="ECO:0000256" key="9">
    <source>
        <dbReference type="ARBA" id="ARBA00023235"/>
    </source>
</evidence>
<dbReference type="GO" id="GO:0008973">
    <property type="term" value="F:phosphopentomutase activity"/>
    <property type="evidence" value="ECO:0007669"/>
    <property type="project" value="TreeGrafter"/>
</dbReference>
<dbReference type="OrthoDB" id="8300170at2759"/>
<evidence type="ECO:0000259" key="12">
    <source>
        <dbReference type="Pfam" id="PF02879"/>
    </source>
</evidence>
<evidence type="ECO:0000313" key="15">
    <source>
        <dbReference type="Proteomes" id="UP000037069"/>
    </source>
</evidence>
<dbReference type="GO" id="GO:0006166">
    <property type="term" value="P:purine ribonucleoside salvage"/>
    <property type="evidence" value="ECO:0007669"/>
    <property type="project" value="TreeGrafter"/>
</dbReference>
<dbReference type="EMBL" id="JRES01000265">
    <property type="protein sequence ID" value="KNC32822.1"/>
    <property type="molecule type" value="Genomic_DNA"/>
</dbReference>
<keyword evidence="9" id="KW-0413">Isomerase</keyword>
<dbReference type="GO" id="GO:0000287">
    <property type="term" value="F:magnesium ion binding"/>
    <property type="evidence" value="ECO:0007669"/>
    <property type="project" value="InterPro"/>
</dbReference>
<comment type="subcellular location">
    <subcellularLocation>
        <location evidence="2">Cytoplasm</location>
    </subcellularLocation>
</comment>
<keyword evidence="10" id="KW-0119">Carbohydrate metabolism</keyword>
<evidence type="ECO:0000256" key="8">
    <source>
        <dbReference type="ARBA" id="ARBA00022842"/>
    </source>
</evidence>
<keyword evidence="5" id="KW-0313">Glucose metabolism</keyword>
<dbReference type="InterPro" id="IPR036900">
    <property type="entry name" value="A-D-PHexomutase_C_sf"/>
</dbReference>
<dbReference type="InterPro" id="IPR005844">
    <property type="entry name" value="A-D-PHexomutase_a/b/a-I"/>
</dbReference>
<keyword evidence="6" id="KW-0597">Phosphoprotein</keyword>
<dbReference type="Pfam" id="PF02880">
    <property type="entry name" value="PGM_PMM_III"/>
    <property type="match status" value="1"/>
</dbReference>
<accession>A0A0L0CKQ6</accession>
<keyword evidence="4" id="KW-0963">Cytoplasm</keyword>
<dbReference type="Pfam" id="PF02879">
    <property type="entry name" value="PGM_PMM_II"/>
    <property type="match status" value="1"/>
</dbReference>
<evidence type="ECO:0000259" key="13">
    <source>
        <dbReference type="Pfam" id="PF02880"/>
    </source>
</evidence>
<dbReference type="PRINTS" id="PR00509">
    <property type="entry name" value="PGMPMM"/>
</dbReference>
<dbReference type="GO" id="GO:0005634">
    <property type="term" value="C:nucleus"/>
    <property type="evidence" value="ECO:0007669"/>
    <property type="project" value="TreeGrafter"/>
</dbReference>
<reference evidence="14 15" key="1">
    <citation type="journal article" date="2015" name="Nat. Commun.">
        <title>Lucilia cuprina genome unlocks parasitic fly biology to underpin future interventions.</title>
        <authorList>
            <person name="Anstead C.A."/>
            <person name="Korhonen P.K."/>
            <person name="Young N.D."/>
            <person name="Hall R.S."/>
            <person name="Jex A.R."/>
            <person name="Murali S.C."/>
            <person name="Hughes D.S."/>
            <person name="Lee S.F."/>
            <person name="Perry T."/>
            <person name="Stroehlein A.J."/>
            <person name="Ansell B.R."/>
            <person name="Breugelmans B."/>
            <person name="Hofmann A."/>
            <person name="Qu J."/>
            <person name="Dugan S."/>
            <person name="Lee S.L."/>
            <person name="Chao H."/>
            <person name="Dinh H."/>
            <person name="Han Y."/>
            <person name="Doddapaneni H.V."/>
            <person name="Worley K.C."/>
            <person name="Muzny D.M."/>
            <person name="Ioannidis P."/>
            <person name="Waterhouse R.M."/>
            <person name="Zdobnov E.M."/>
            <person name="James P.J."/>
            <person name="Bagnall N.H."/>
            <person name="Kotze A.C."/>
            <person name="Gibbs R.A."/>
            <person name="Richards S."/>
            <person name="Batterham P."/>
            <person name="Gasser R.B."/>
        </authorList>
    </citation>
    <scope>NUCLEOTIDE SEQUENCE [LARGE SCALE GENOMIC DNA]</scope>
    <source>
        <strain evidence="14 15">LS</strain>
        <tissue evidence="14">Full body</tissue>
    </source>
</reference>
<comment type="similarity">
    <text evidence="3">Belongs to the phosphohexose mutase family.</text>
</comment>